<comment type="caution">
    <text evidence="2">The sequence shown here is derived from an EMBL/GenBank/DDBJ whole genome shotgun (WGS) entry which is preliminary data.</text>
</comment>
<feature type="region of interest" description="Disordered" evidence="1">
    <location>
        <begin position="108"/>
        <end position="140"/>
    </location>
</feature>
<feature type="compositionally biased region" description="Basic residues" evidence="1">
    <location>
        <begin position="118"/>
        <end position="140"/>
    </location>
</feature>
<reference evidence="2 3" key="1">
    <citation type="journal article" date="2022" name="Allergy">
        <title>Genome assembly and annotation of Periplaneta americana reveal a comprehensive cockroach allergen profile.</title>
        <authorList>
            <person name="Wang L."/>
            <person name="Xiong Q."/>
            <person name="Saelim N."/>
            <person name="Wang L."/>
            <person name="Nong W."/>
            <person name="Wan A.T."/>
            <person name="Shi M."/>
            <person name="Liu X."/>
            <person name="Cao Q."/>
            <person name="Hui J.H.L."/>
            <person name="Sookrung N."/>
            <person name="Leung T.F."/>
            <person name="Tungtrongchitr A."/>
            <person name="Tsui S.K.W."/>
        </authorList>
    </citation>
    <scope>NUCLEOTIDE SEQUENCE [LARGE SCALE GENOMIC DNA]</scope>
    <source>
        <strain evidence="2">PWHHKU_190912</strain>
    </source>
</reference>
<dbReference type="EMBL" id="JAJSOF020000023">
    <property type="protein sequence ID" value="KAJ4435815.1"/>
    <property type="molecule type" value="Genomic_DNA"/>
</dbReference>
<evidence type="ECO:0000313" key="3">
    <source>
        <dbReference type="Proteomes" id="UP001148838"/>
    </source>
</evidence>
<proteinExistence type="predicted"/>
<keyword evidence="3" id="KW-1185">Reference proteome</keyword>
<sequence length="188" mass="19747">MAGLCEGGNEPPGSLKASEEYNAPALVDDGGLHPRPGGGELRRGEGFLLQTRDGAARLVVVMVVVVQAGGRGGVLVVVEAEHEASGTDPARGTGPDSGRRVQLASPRGRDGIQLHGGRGCRRRCRRGGRQRQRWPRGRRGPRVTTIAARKVLGPRLVGRLLQLLRLCCGAEAGRLLTERSGAASALTA</sequence>
<feature type="region of interest" description="Disordered" evidence="1">
    <location>
        <begin position="84"/>
        <end position="103"/>
    </location>
</feature>
<gene>
    <name evidence="2" type="ORF">ANN_18434</name>
</gene>
<dbReference type="Proteomes" id="UP001148838">
    <property type="component" value="Unassembled WGS sequence"/>
</dbReference>
<organism evidence="2 3">
    <name type="scientific">Periplaneta americana</name>
    <name type="common">American cockroach</name>
    <name type="synonym">Blatta americana</name>
    <dbReference type="NCBI Taxonomy" id="6978"/>
    <lineage>
        <taxon>Eukaryota</taxon>
        <taxon>Metazoa</taxon>
        <taxon>Ecdysozoa</taxon>
        <taxon>Arthropoda</taxon>
        <taxon>Hexapoda</taxon>
        <taxon>Insecta</taxon>
        <taxon>Pterygota</taxon>
        <taxon>Neoptera</taxon>
        <taxon>Polyneoptera</taxon>
        <taxon>Dictyoptera</taxon>
        <taxon>Blattodea</taxon>
        <taxon>Blattoidea</taxon>
        <taxon>Blattidae</taxon>
        <taxon>Blattinae</taxon>
        <taxon>Periplaneta</taxon>
    </lineage>
</organism>
<evidence type="ECO:0000313" key="2">
    <source>
        <dbReference type="EMBL" id="KAJ4435815.1"/>
    </source>
</evidence>
<protein>
    <submittedName>
        <fullName evidence="2">Uncharacterized protein</fullName>
    </submittedName>
</protein>
<evidence type="ECO:0000256" key="1">
    <source>
        <dbReference type="SAM" id="MobiDB-lite"/>
    </source>
</evidence>
<name>A0ABQ8SQ05_PERAM</name>
<accession>A0ABQ8SQ05</accession>